<dbReference type="InterPro" id="IPR012451">
    <property type="entry name" value="DUF1656"/>
</dbReference>
<feature type="transmembrane region" description="Helical" evidence="5">
    <location>
        <begin position="12"/>
        <end position="34"/>
    </location>
</feature>
<name>A0A1B2FCR2_PSEPU</name>
<evidence type="ECO:0000256" key="4">
    <source>
        <dbReference type="ARBA" id="ARBA00023136"/>
    </source>
</evidence>
<reference evidence="6" key="1">
    <citation type="submission" date="2016-07" db="EMBL/GenBank/DDBJ databases">
        <title>New class B carbapenemase carried by novel plasmid in Pseudomonas putida enviromental strain in eastern Amazonia.</title>
        <authorList>
            <person name="Souza C.O."/>
            <person name="Lima K.V."/>
            <person name="Brasiliense D.M."/>
            <person name="Perez-Chaparro P.J."/>
            <person name="Mamizuka E.M."/>
            <person name="Lima M.O."/>
            <person name="Lima L.N."/>
            <person name="McCulloch J.A."/>
        </authorList>
    </citation>
    <scope>NUCLEOTIDE SEQUENCE [LARGE SCALE GENOMIC DNA]</scope>
    <source>
        <strain evidence="6">IEC33019</strain>
    </source>
</reference>
<evidence type="ECO:0000256" key="5">
    <source>
        <dbReference type="SAM" id="Phobius"/>
    </source>
</evidence>
<keyword evidence="3 5" id="KW-1133">Transmembrane helix</keyword>
<organism evidence="6">
    <name type="scientific">Pseudomonas putida</name>
    <name type="common">Arthrobacter siderocapsulatus</name>
    <dbReference type="NCBI Taxonomy" id="303"/>
    <lineage>
        <taxon>Bacteria</taxon>
        <taxon>Pseudomonadati</taxon>
        <taxon>Pseudomonadota</taxon>
        <taxon>Gammaproteobacteria</taxon>
        <taxon>Pseudomonadales</taxon>
        <taxon>Pseudomonadaceae</taxon>
        <taxon>Pseudomonas</taxon>
    </lineage>
</organism>
<proteinExistence type="predicted"/>
<keyword evidence="4 5" id="KW-0472">Membrane</keyword>
<evidence type="ECO:0000256" key="3">
    <source>
        <dbReference type="ARBA" id="ARBA00022989"/>
    </source>
</evidence>
<protein>
    <submittedName>
        <fullName evidence="6">Efflux system membrane protein</fullName>
    </submittedName>
</protein>
<dbReference type="Pfam" id="PF07869">
    <property type="entry name" value="DUF1656"/>
    <property type="match status" value="1"/>
</dbReference>
<keyword evidence="1" id="KW-1003">Cell membrane</keyword>
<feature type="transmembrane region" description="Helical" evidence="5">
    <location>
        <begin position="46"/>
        <end position="68"/>
    </location>
</feature>
<keyword evidence="2 5" id="KW-0812">Transmembrane</keyword>
<gene>
    <name evidence="6" type="ORF">IEC33019_4501</name>
</gene>
<dbReference type="RefSeq" id="WP_070093683.1">
    <property type="nucleotide sequence ID" value="NZ_CP016634.1"/>
</dbReference>
<accession>A0A1B2FCR2</accession>
<evidence type="ECO:0000313" key="6">
    <source>
        <dbReference type="EMBL" id="ANY90007.1"/>
    </source>
</evidence>
<sequence>MIGDLDISGVFLPTLLVMMVFTYLLFLGVHTVLVRLGFYRLVWHRALFNVALYAVLLGTVDHFCRNLMLP</sequence>
<dbReference type="AlphaFoldDB" id="A0A1B2FCR2"/>
<dbReference type="EMBL" id="CP016634">
    <property type="protein sequence ID" value="ANY90007.1"/>
    <property type="molecule type" value="Genomic_DNA"/>
</dbReference>
<evidence type="ECO:0000256" key="1">
    <source>
        <dbReference type="ARBA" id="ARBA00022475"/>
    </source>
</evidence>
<evidence type="ECO:0000256" key="2">
    <source>
        <dbReference type="ARBA" id="ARBA00022692"/>
    </source>
</evidence>